<dbReference type="GO" id="GO:0005524">
    <property type="term" value="F:ATP binding"/>
    <property type="evidence" value="ECO:0007669"/>
    <property type="project" value="UniProtKB-UniRule"/>
</dbReference>
<feature type="region of interest" description="Disordered" evidence="2">
    <location>
        <begin position="323"/>
        <end position="368"/>
    </location>
</feature>
<dbReference type="AlphaFoldDB" id="A0ABD5VHR4"/>
<protein>
    <submittedName>
        <fullName evidence="4">ATP-grasp domain-containing protein</fullName>
    </submittedName>
</protein>
<dbReference type="PROSITE" id="PS50975">
    <property type="entry name" value="ATP_GRASP"/>
    <property type="match status" value="1"/>
</dbReference>
<evidence type="ECO:0000256" key="1">
    <source>
        <dbReference type="PROSITE-ProRule" id="PRU00409"/>
    </source>
</evidence>
<evidence type="ECO:0000313" key="4">
    <source>
        <dbReference type="EMBL" id="MFC6953238.1"/>
    </source>
</evidence>
<feature type="domain" description="ATP-grasp" evidence="3">
    <location>
        <begin position="106"/>
        <end position="315"/>
    </location>
</feature>
<dbReference type="Pfam" id="PF15632">
    <property type="entry name" value="ATPgrasp_Ter"/>
    <property type="match status" value="1"/>
</dbReference>
<gene>
    <name evidence="4" type="ORF">ACFQGB_10220</name>
</gene>
<proteinExistence type="predicted"/>
<dbReference type="RefSeq" id="WP_336350201.1">
    <property type="nucleotide sequence ID" value="NZ_JAZAQL010000002.1"/>
</dbReference>
<keyword evidence="5" id="KW-1185">Reference proteome</keyword>
<keyword evidence="1" id="KW-0547">Nucleotide-binding</keyword>
<keyword evidence="1" id="KW-0067">ATP-binding</keyword>
<evidence type="ECO:0000259" key="3">
    <source>
        <dbReference type="PROSITE" id="PS50975"/>
    </source>
</evidence>
<dbReference type="EMBL" id="JBHSXN010000002">
    <property type="protein sequence ID" value="MFC6953238.1"/>
    <property type="molecule type" value="Genomic_DNA"/>
</dbReference>
<evidence type="ECO:0000313" key="5">
    <source>
        <dbReference type="Proteomes" id="UP001596395"/>
    </source>
</evidence>
<organism evidence="4 5">
    <name type="scientific">Halorubellus litoreus</name>
    <dbReference type="NCBI Taxonomy" id="755308"/>
    <lineage>
        <taxon>Archaea</taxon>
        <taxon>Methanobacteriati</taxon>
        <taxon>Methanobacteriota</taxon>
        <taxon>Stenosarchaea group</taxon>
        <taxon>Halobacteria</taxon>
        <taxon>Halobacteriales</taxon>
        <taxon>Halorubellaceae</taxon>
        <taxon>Halorubellus</taxon>
    </lineage>
</organism>
<dbReference type="Gene3D" id="3.40.50.20">
    <property type="match status" value="1"/>
</dbReference>
<evidence type="ECO:0000256" key="2">
    <source>
        <dbReference type="SAM" id="MobiDB-lite"/>
    </source>
</evidence>
<dbReference type="Proteomes" id="UP001596395">
    <property type="component" value="Unassembled WGS sequence"/>
</dbReference>
<dbReference type="Gene3D" id="3.30.470.20">
    <property type="entry name" value="ATP-grasp fold, B domain"/>
    <property type="match status" value="1"/>
</dbReference>
<sequence>MRRTYAQATGRRGRVAVIVPADPGGSSLACMRSLGHRGVYVIGTTTSGDAPALASRYCDETHVLPDPREDVEAYAKGLLSLARRTDVRAVVPLSEVDAYVLSRHRDAFATHVGAPWPDADGMRTAQDRLALFERAAVSGVRTPETAPLGAFDAWTDRYVVKPRHTVVVVGGGARTGTASVHEPGVEPDVAAFVDAMGHEPIAQEYVPSAGEFGFFALYDHGTPVATFQHRRVRSYTYAGGASVYRESIADDALADAGRRVLDALDWHGPAMVEFRKDARNGEYVLLEVNPRFWGSLPLAVAAGVDFPAAYWALSTGADVTATASDDRTSDAAGEDSATLASERSRGDGGSAATDGGRPGVDAQEPHQPPYDVDIGCHRLLGECNYLLSVHERAFEHVERPSLAREALAVARSLVAQPNFDVLSLHDPRPFLATLASDWRRLRDRGR</sequence>
<comment type="caution">
    <text evidence="4">The sequence shown here is derived from an EMBL/GenBank/DDBJ whole genome shotgun (WGS) entry which is preliminary data.</text>
</comment>
<name>A0ABD5VHR4_9EURY</name>
<dbReference type="SUPFAM" id="SSF56059">
    <property type="entry name" value="Glutathione synthetase ATP-binding domain-like"/>
    <property type="match status" value="1"/>
</dbReference>
<reference evidence="4 5" key="1">
    <citation type="journal article" date="2019" name="Int. J. Syst. Evol. Microbiol.">
        <title>The Global Catalogue of Microorganisms (GCM) 10K type strain sequencing project: providing services to taxonomists for standard genome sequencing and annotation.</title>
        <authorList>
            <consortium name="The Broad Institute Genomics Platform"/>
            <consortium name="The Broad Institute Genome Sequencing Center for Infectious Disease"/>
            <person name="Wu L."/>
            <person name="Ma J."/>
        </authorList>
    </citation>
    <scope>NUCLEOTIDE SEQUENCE [LARGE SCALE GENOMIC DNA]</scope>
    <source>
        <strain evidence="4 5">GX26</strain>
    </source>
</reference>
<dbReference type="InterPro" id="IPR011761">
    <property type="entry name" value="ATP-grasp"/>
</dbReference>
<accession>A0ABD5VHR4</accession>